<reference evidence="2 3" key="1">
    <citation type="journal article" date="2018" name="Int. J. Syst. Evol. Microbiol.">
        <title>Micromonospora globbae sp. nov., an endophytic actinomycete isolated from roots of Globba winitii C. H. Wright.</title>
        <authorList>
            <person name="Kuncharoen N."/>
            <person name="Pittayakhajonwut P."/>
            <person name="Tanasupawat S."/>
        </authorList>
    </citation>
    <scope>NUCLEOTIDE SEQUENCE [LARGE SCALE GENOMIC DNA]</scope>
    <source>
        <strain evidence="2 3">WPS1-2</strain>
    </source>
</reference>
<accession>A0A420EN82</accession>
<feature type="compositionally biased region" description="Basic residues" evidence="1">
    <location>
        <begin position="243"/>
        <end position="259"/>
    </location>
</feature>
<name>A0A420EN82_9ACTN</name>
<proteinExistence type="predicted"/>
<dbReference type="AlphaFoldDB" id="A0A420EN82"/>
<gene>
    <name evidence="2" type="ORF">D7I43_31495</name>
</gene>
<evidence type="ECO:0000313" key="2">
    <source>
        <dbReference type="EMBL" id="RKF22066.1"/>
    </source>
</evidence>
<dbReference type="RefSeq" id="WP_120332205.1">
    <property type="nucleotide sequence ID" value="NZ_RAQQ01000052.1"/>
</dbReference>
<dbReference type="OrthoDB" id="580988at2"/>
<sequence length="381" mass="42873">MVGENGWDDEPWRCWVDDMIDSDPSILDEIQHWWDTTSPVPMVGSRHHTVPRRYLERFSASGQIRVRDRVTGRASLRNTKDVGAIRDFYTFINLDGERDGRLERILGVIEDGATSVIDRILDPFQTPRPLTPEESLHLSIFIGFQLLRTPRHRREVELMGDYLIRSSRPDIRGITEVRVVPDPNLHLEYLTKNAPKVAQAFFGRPAALVTIDQPLFITCDEPVILRTRGDVSHVQHLPSCAKPQRRRKKDARKPSRSRARNADTVHVYPSRPGVGQAHEAALPLTPRALLVIGPHGVADVAPHRRLRGEAAVALANDVNSRLLAHAYQWVAAHPAHPTFTDMELPEPGPIVDVCDGGTAFARELQQPPAPRQPELLGRRGR</sequence>
<dbReference type="EMBL" id="RAQQ01000052">
    <property type="protein sequence ID" value="RKF22066.1"/>
    <property type="molecule type" value="Genomic_DNA"/>
</dbReference>
<organism evidence="2 3">
    <name type="scientific">Micromonospora globbae</name>
    <dbReference type="NCBI Taxonomy" id="1894969"/>
    <lineage>
        <taxon>Bacteria</taxon>
        <taxon>Bacillati</taxon>
        <taxon>Actinomycetota</taxon>
        <taxon>Actinomycetes</taxon>
        <taxon>Micromonosporales</taxon>
        <taxon>Micromonosporaceae</taxon>
        <taxon>Micromonospora</taxon>
    </lineage>
</organism>
<evidence type="ECO:0000256" key="1">
    <source>
        <dbReference type="SAM" id="MobiDB-lite"/>
    </source>
</evidence>
<feature type="region of interest" description="Disordered" evidence="1">
    <location>
        <begin position="240"/>
        <end position="275"/>
    </location>
</feature>
<dbReference type="Proteomes" id="UP000285744">
    <property type="component" value="Unassembled WGS sequence"/>
</dbReference>
<dbReference type="Pfam" id="PF14022">
    <property type="entry name" value="DUF4238"/>
    <property type="match status" value="1"/>
</dbReference>
<evidence type="ECO:0000313" key="3">
    <source>
        <dbReference type="Proteomes" id="UP000285744"/>
    </source>
</evidence>
<comment type="caution">
    <text evidence="2">The sequence shown here is derived from an EMBL/GenBank/DDBJ whole genome shotgun (WGS) entry which is preliminary data.</text>
</comment>
<protein>
    <submittedName>
        <fullName evidence="2">DUF4238 domain-containing protein</fullName>
    </submittedName>
</protein>
<dbReference type="InterPro" id="IPR025332">
    <property type="entry name" value="DUF4238"/>
</dbReference>